<evidence type="ECO:0000256" key="1">
    <source>
        <dbReference type="SAM" id="MobiDB-lite"/>
    </source>
</evidence>
<evidence type="ECO:0000313" key="3">
    <source>
        <dbReference type="EMBL" id="KAF3341926.1"/>
    </source>
</evidence>
<dbReference type="Gene3D" id="1.10.287.810">
    <property type="entry name" value="Mitochondrial import inner membrane translocase subunit tim13 like domains"/>
    <property type="match status" value="1"/>
</dbReference>
<dbReference type="Pfam" id="PF02953">
    <property type="entry name" value="zf-Tim10_DDP"/>
    <property type="match status" value="1"/>
</dbReference>
<name>A0A833RN08_9POAL</name>
<dbReference type="SUPFAM" id="SSF144122">
    <property type="entry name" value="Tim10-like"/>
    <property type="match status" value="1"/>
</dbReference>
<comment type="caution">
    <text evidence="3">The sequence shown here is derived from an EMBL/GenBank/DDBJ whole genome shotgun (WGS) entry which is preliminary data.</text>
</comment>
<dbReference type="AlphaFoldDB" id="A0A833RN08"/>
<sequence>MATLSLHFSPPIRTRTFPTMVACSNEQKPKSHRETPAHSSTAAPCALPHATPARFLSLSRPPHLPTLSRALPLAPSTVDPLRRVFPLCLAHGHLLRNEMTISHFLSSMKFKLTHFKLAMGNVEIICMISNMIFLNLAEGVSLRIYNPLVQRCFSDCVNSFGPKSLGKHEELCVFMTELNKLVNPWSISKLTENHSDREENLLKCLADLFFLRITLSQNSWYHAWKASFLCKQSVVKDVASLL</sequence>
<accession>A0A833RN08</accession>
<evidence type="ECO:0000313" key="4">
    <source>
        <dbReference type="Proteomes" id="UP000623129"/>
    </source>
</evidence>
<feature type="domain" description="Tim10-like" evidence="2">
    <location>
        <begin position="143"/>
        <end position="173"/>
    </location>
</feature>
<dbReference type="EMBL" id="SWLB01000001">
    <property type="protein sequence ID" value="KAF3341926.1"/>
    <property type="molecule type" value="Genomic_DNA"/>
</dbReference>
<gene>
    <name evidence="3" type="ORF">FCM35_KLT00564</name>
</gene>
<proteinExistence type="predicted"/>
<dbReference type="InterPro" id="IPR004217">
    <property type="entry name" value="Tim10-like"/>
</dbReference>
<keyword evidence="4" id="KW-1185">Reference proteome</keyword>
<dbReference type="Proteomes" id="UP000623129">
    <property type="component" value="Unassembled WGS sequence"/>
</dbReference>
<feature type="compositionally biased region" description="Basic and acidic residues" evidence="1">
    <location>
        <begin position="27"/>
        <end position="36"/>
    </location>
</feature>
<feature type="region of interest" description="Disordered" evidence="1">
    <location>
        <begin position="23"/>
        <end position="45"/>
    </location>
</feature>
<dbReference type="InterPro" id="IPR035427">
    <property type="entry name" value="Tim10-like_dom_sf"/>
</dbReference>
<organism evidence="3 4">
    <name type="scientific">Carex littledalei</name>
    <dbReference type="NCBI Taxonomy" id="544730"/>
    <lineage>
        <taxon>Eukaryota</taxon>
        <taxon>Viridiplantae</taxon>
        <taxon>Streptophyta</taxon>
        <taxon>Embryophyta</taxon>
        <taxon>Tracheophyta</taxon>
        <taxon>Spermatophyta</taxon>
        <taxon>Magnoliopsida</taxon>
        <taxon>Liliopsida</taxon>
        <taxon>Poales</taxon>
        <taxon>Cyperaceae</taxon>
        <taxon>Cyperoideae</taxon>
        <taxon>Cariceae</taxon>
        <taxon>Carex</taxon>
        <taxon>Carex subgen. Euthyceras</taxon>
    </lineage>
</organism>
<protein>
    <submittedName>
        <fullName evidence="3">Mitochondrial import inner membrane translocase subunit TIM9</fullName>
    </submittedName>
</protein>
<evidence type="ECO:0000259" key="2">
    <source>
        <dbReference type="Pfam" id="PF02953"/>
    </source>
</evidence>
<reference evidence="3" key="1">
    <citation type="submission" date="2020-01" db="EMBL/GenBank/DDBJ databases">
        <title>Genome sequence of Kobresia littledalei, the first chromosome-level genome in the family Cyperaceae.</title>
        <authorList>
            <person name="Qu G."/>
        </authorList>
    </citation>
    <scope>NUCLEOTIDE SEQUENCE</scope>
    <source>
        <strain evidence="3">C.B.Clarke</strain>
        <tissue evidence="3">Leaf</tissue>
    </source>
</reference>
<dbReference type="OrthoDB" id="1551503at2759"/>